<sequence length="253" mass="30150">MRRLAVFVFFLFLNITAFFVHFGGIGKANSAQLIDKIVAAVNGEIITQRQLDQEIFLIKKVWGLLEDEERLKEIALKRMIQKQILFQEAKKEKITVSSRMVEEAVSNIKRQLSGENLEKALKERNITLEELRENLEKRLLGERLISYKAEKIEKELRIGEEEIRNFYLDLKRHIEKEEEAKEEIKEFCREYQEKLKNGFTFKEIRDKIREFLKQEKKRIALREWLEELMSKAEIQIISFDNSPRSEIKEEKDG</sequence>
<dbReference type="Proteomes" id="UP000277457">
    <property type="component" value="Unassembled WGS sequence"/>
</dbReference>
<evidence type="ECO:0000313" key="3">
    <source>
        <dbReference type="EMBL" id="RLE08829.1"/>
    </source>
</evidence>
<reference evidence="3 4" key="1">
    <citation type="submission" date="2018-06" db="EMBL/GenBank/DDBJ databases">
        <title>Extensive metabolic versatility and redundancy in microbially diverse, dynamic hydrothermal sediments.</title>
        <authorList>
            <person name="Dombrowski N."/>
            <person name="Teske A."/>
            <person name="Baker B.J."/>
        </authorList>
    </citation>
    <scope>NUCLEOTIDE SEQUENCE [LARGE SCALE GENOMIC DNA]</scope>
    <source>
        <strain evidence="3">B7_G13</strain>
    </source>
</reference>
<dbReference type="Gene3D" id="1.10.4030.10">
    <property type="entry name" value="Porin chaperone SurA, peptide-binding domain"/>
    <property type="match status" value="1"/>
</dbReference>
<accession>A0A662D285</accession>
<gene>
    <name evidence="3" type="ORF">DRZ78_00275</name>
</gene>
<proteinExistence type="predicted"/>
<keyword evidence="2" id="KW-0175">Coiled coil</keyword>
<evidence type="ECO:0000313" key="4">
    <source>
        <dbReference type="Proteomes" id="UP000277457"/>
    </source>
</evidence>
<dbReference type="InterPro" id="IPR027304">
    <property type="entry name" value="Trigger_fact/SurA_dom_sf"/>
</dbReference>
<dbReference type="InterPro" id="IPR050280">
    <property type="entry name" value="OMP_Chaperone_SurA"/>
</dbReference>
<dbReference type="SUPFAM" id="SSF109998">
    <property type="entry name" value="Triger factor/SurA peptide-binding domain-like"/>
    <property type="match status" value="1"/>
</dbReference>
<protein>
    <recommendedName>
        <fullName evidence="5">SurA N-terminal domain-containing protein</fullName>
    </recommendedName>
</protein>
<evidence type="ECO:0008006" key="5">
    <source>
        <dbReference type="Google" id="ProtNLM"/>
    </source>
</evidence>
<organism evidence="3 4">
    <name type="scientific">Aerophobetes bacterium</name>
    <dbReference type="NCBI Taxonomy" id="2030807"/>
    <lineage>
        <taxon>Bacteria</taxon>
        <taxon>Candidatus Aerophobota</taxon>
    </lineage>
</organism>
<dbReference type="EMBL" id="QMPY01000005">
    <property type="protein sequence ID" value="RLE08829.1"/>
    <property type="molecule type" value="Genomic_DNA"/>
</dbReference>
<feature type="coiled-coil region" evidence="2">
    <location>
        <begin position="170"/>
        <end position="197"/>
    </location>
</feature>
<comment type="caution">
    <text evidence="3">The sequence shown here is derived from an EMBL/GenBank/DDBJ whole genome shotgun (WGS) entry which is preliminary data.</text>
</comment>
<dbReference type="PANTHER" id="PTHR47637:SF1">
    <property type="entry name" value="CHAPERONE SURA"/>
    <property type="match status" value="1"/>
</dbReference>
<dbReference type="Pfam" id="PF13624">
    <property type="entry name" value="SurA_N_3"/>
    <property type="match status" value="1"/>
</dbReference>
<name>A0A662D285_UNCAE</name>
<evidence type="ECO:0000256" key="1">
    <source>
        <dbReference type="ARBA" id="ARBA00022729"/>
    </source>
</evidence>
<dbReference type="AlphaFoldDB" id="A0A662D285"/>
<dbReference type="PANTHER" id="PTHR47637">
    <property type="entry name" value="CHAPERONE SURA"/>
    <property type="match status" value="1"/>
</dbReference>
<evidence type="ECO:0000256" key="2">
    <source>
        <dbReference type="SAM" id="Coils"/>
    </source>
</evidence>
<keyword evidence="1" id="KW-0732">Signal</keyword>